<sequence length="412" mass="47856">MQTNDRLTYTQTLMKTYLAREWYTPEALLLNTSLSAALIGKLYDLNELEFHLSCTGCDLDMSWPSFGRTFTDGYEKRTRRNSAESIVSTTDFTNERIDPLIALNAEISALKQMISRELDNEKGNTDDGIGESSMSSTDDAQPNISEITLDISRLHQFILKWKSSNDAKVYKAEHEIQRLMEETNRLSQDSNTQLTQLAERHQNLSDLASKEATLQIIDLQNKLRNAETAITEHKTKLDSLNEELEKVSEHYKDSQKTVRDLEKDLSNSQESTKTLESEICLLKENIERQKIECKRLTEEHDNLKSEIQCSHQNETLLRNKLAESESKLNIKTLEKDKIQEAFENVNGLVFGSFEDFESYYKSQLLDKEKGLEVKDNENKTLQQRLIQRTGENEQLKRDYKKHWLEHRKMSRK</sequence>
<dbReference type="GO" id="GO:0005770">
    <property type="term" value="C:late endosome"/>
    <property type="evidence" value="ECO:0007669"/>
    <property type="project" value="TreeGrafter"/>
</dbReference>
<dbReference type="SUPFAM" id="SSF140741">
    <property type="entry name" value="RUN domain-like"/>
    <property type="match status" value="1"/>
</dbReference>
<proteinExistence type="predicted"/>
<reference evidence="3" key="1">
    <citation type="submission" date="2020-04" db="EMBL/GenBank/DDBJ databases">
        <authorList>
            <person name="Alioto T."/>
            <person name="Alioto T."/>
            <person name="Gomez Garrido J."/>
        </authorList>
    </citation>
    <scope>NUCLEOTIDE SEQUENCE</scope>
    <source>
        <strain evidence="3">A484AB</strain>
    </source>
</reference>
<feature type="compositionally biased region" description="Polar residues" evidence="2">
    <location>
        <begin position="132"/>
        <end position="141"/>
    </location>
</feature>
<feature type="region of interest" description="Disordered" evidence="2">
    <location>
        <begin position="118"/>
        <end position="141"/>
    </location>
</feature>
<protein>
    <submittedName>
        <fullName evidence="3">Uncharacterized protein</fullName>
    </submittedName>
</protein>
<evidence type="ECO:0000256" key="1">
    <source>
        <dbReference type="SAM" id="Coils"/>
    </source>
</evidence>
<accession>A0A7D9I213</accession>
<dbReference type="GO" id="GO:0005776">
    <property type="term" value="C:autophagosome"/>
    <property type="evidence" value="ECO:0007669"/>
    <property type="project" value="TreeGrafter"/>
</dbReference>
<dbReference type="InterPro" id="IPR037213">
    <property type="entry name" value="Run_dom_sf"/>
</dbReference>
<name>A0A7D9I213_PARCT</name>
<dbReference type="AlphaFoldDB" id="A0A7D9I213"/>
<dbReference type="GO" id="GO:0005764">
    <property type="term" value="C:lysosome"/>
    <property type="evidence" value="ECO:0007669"/>
    <property type="project" value="TreeGrafter"/>
</dbReference>
<dbReference type="PANTHER" id="PTHR46753">
    <property type="entry name" value="FYVE AND COILED-COIL DOMAIN-CONTAINING PROTEIN 1"/>
    <property type="match status" value="1"/>
</dbReference>
<evidence type="ECO:0000256" key="2">
    <source>
        <dbReference type="SAM" id="MobiDB-lite"/>
    </source>
</evidence>
<dbReference type="GO" id="GO:0072383">
    <property type="term" value="P:plus-end-directed vesicle transport along microtubule"/>
    <property type="evidence" value="ECO:0007669"/>
    <property type="project" value="TreeGrafter"/>
</dbReference>
<keyword evidence="4" id="KW-1185">Reference proteome</keyword>
<dbReference type="OrthoDB" id="660555at2759"/>
<evidence type="ECO:0000313" key="3">
    <source>
        <dbReference type="EMBL" id="CAB3995620.1"/>
    </source>
</evidence>
<comment type="caution">
    <text evidence="3">The sequence shown here is derived from an EMBL/GenBank/DDBJ whole genome shotgun (WGS) entry which is preliminary data.</text>
</comment>
<dbReference type="Gene3D" id="1.10.287.1490">
    <property type="match status" value="1"/>
</dbReference>
<gene>
    <name evidence="3" type="ORF">PACLA_8A021367</name>
</gene>
<dbReference type="EMBL" id="CACRXK020002700">
    <property type="protein sequence ID" value="CAB3995620.1"/>
    <property type="molecule type" value="Genomic_DNA"/>
</dbReference>
<dbReference type="PANTHER" id="PTHR46753:SF2">
    <property type="entry name" value="FYVE AND COILED-COIL DOMAIN-CONTAINING PROTEIN 1"/>
    <property type="match status" value="1"/>
</dbReference>
<feature type="coiled-coil region" evidence="1">
    <location>
        <begin position="169"/>
        <end position="313"/>
    </location>
</feature>
<dbReference type="GO" id="GO:1901098">
    <property type="term" value="P:positive regulation of autophagosome maturation"/>
    <property type="evidence" value="ECO:0007669"/>
    <property type="project" value="TreeGrafter"/>
</dbReference>
<dbReference type="Proteomes" id="UP001152795">
    <property type="component" value="Unassembled WGS sequence"/>
</dbReference>
<evidence type="ECO:0000313" key="4">
    <source>
        <dbReference type="Proteomes" id="UP001152795"/>
    </source>
</evidence>
<keyword evidence="1" id="KW-0175">Coiled coil</keyword>
<organism evidence="3 4">
    <name type="scientific">Paramuricea clavata</name>
    <name type="common">Red gorgonian</name>
    <name type="synonym">Violescent sea-whip</name>
    <dbReference type="NCBI Taxonomy" id="317549"/>
    <lineage>
        <taxon>Eukaryota</taxon>
        <taxon>Metazoa</taxon>
        <taxon>Cnidaria</taxon>
        <taxon>Anthozoa</taxon>
        <taxon>Octocorallia</taxon>
        <taxon>Malacalcyonacea</taxon>
        <taxon>Plexauridae</taxon>
        <taxon>Paramuricea</taxon>
    </lineage>
</organism>